<dbReference type="InterPro" id="IPR013083">
    <property type="entry name" value="Znf_RING/FYVE/PHD"/>
</dbReference>
<dbReference type="SMART" id="SM00504">
    <property type="entry name" value="Ubox"/>
    <property type="match status" value="1"/>
</dbReference>
<dbReference type="KEGG" id="ehx:EMIHUDRAFT_118356"/>
<dbReference type="SMART" id="SM00358">
    <property type="entry name" value="DSRM"/>
    <property type="match status" value="1"/>
</dbReference>
<dbReference type="Gene3D" id="3.30.40.10">
    <property type="entry name" value="Zinc/RING finger domain, C3HC4 (zinc finger)"/>
    <property type="match status" value="1"/>
</dbReference>
<dbReference type="RefSeq" id="XP_005771035.1">
    <property type="nucleotide sequence ID" value="XM_005770978.1"/>
</dbReference>
<dbReference type="EnsemblProtists" id="EOD18606">
    <property type="protein sequence ID" value="EOD18606"/>
    <property type="gene ID" value="EMIHUDRAFT_118356"/>
</dbReference>
<feature type="domain" description="DRBM" evidence="2">
    <location>
        <begin position="261"/>
        <end position="331"/>
    </location>
</feature>
<dbReference type="PANTHER" id="PTHR46573:SF1">
    <property type="entry name" value="WD REPEAT, SAM AND U-BOX DOMAIN-CONTAINING PROTEIN 1"/>
    <property type="match status" value="1"/>
</dbReference>
<dbReference type="eggNOG" id="ENOG502QQ1P">
    <property type="taxonomic scope" value="Eukaryota"/>
</dbReference>
<evidence type="ECO:0000256" key="1">
    <source>
        <dbReference type="PROSITE-ProRule" id="PRU00266"/>
    </source>
</evidence>
<evidence type="ECO:0000259" key="2">
    <source>
        <dbReference type="PROSITE" id="PS50137"/>
    </source>
</evidence>
<dbReference type="CDD" id="cd16655">
    <property type="entry name" value="RING-Ubox_WDSUB1-like"/>
    <property type="match status" value="1"/>
</dbReference>
<keyword evidence="1" id="KW-0694">RNA-binding</keyword>
<organism evidence="4 5">
    <name type="scientific">Emiliania huxleyi (strain CCMP1516)</name>
    <dbReference type="NCBI Taxonomy" id="280463"/>
    <lineage>
        <taxon>Eukaryota</taxon>
        <taxon>Haptista</taxon>
        <taxon>Haptophyta</taxon>
        <taxon>Prymnesiophyceae</taxon>
        <taxon>Isochrysidales</taxon>
        <taxon>Noelaerhabdaceae</taxon>
        <taxon>Emiliania</taxon>
    </lineage>
</organism>
<dbReference type="STRING" id="2903.R1E6D1"/>
<dbReference type="HOGENOM" id="CLU_669845_0_0_1"/>
<dbReference type="InterPro" id="IPR052085">
    <property type="entry name" value="WD-SAM-U-box"/>
</dbReference>
<dbReference type="PaxDb" id="2903-EOD18606"/>
<dbReference type="Pfam" id="PF00035">
    <property type="entry name" value="dsrm"/>
    <property type="match status" value="1"/>
</dbReference>
<sequence length="416" mass="45781">MWSAKSSYAESEAAHFATFHVPHDQRESFFATYKVVVAASGCKISYVDKGNLSSKIVPSPSYPRSHRERRIAAVYLFFRLCYDKPRRSFVGFDASLLRNISPPIAHVVRVPDQYNHAVVKESLHARNNGRIAIFDRCSEFGCLIDLTRLDKEREITILSARKVQRDKMLTWITEVAESTMRRRTAPLVALGQAAPVAPAPSPAENATVRALVTMGYDAGRVLRAVASLSDKSNVEAAVVEVERIAGDAVESLMAAVGSKPDYKSELNQLAMATRRKVHYSTMPLADGSGHAVFLSTVIVAPEGSVSAAGKAAGKTLAEQAAARQALVELEKKLSISAARRDEPPDAFVCPITFEVMIDPVIASDGYTYERHAIVHWVHKKRKKTSPTTNADLESFGLIPNYNLRSQISEWQQGKRA</sequence>
<dbReference type="InterPro" id="IPR003613">
    <property type="entry name" value="Ubox_domain"/>
</dbReference>
<keyword evidence="5" id="KW-1185">Reference proteome</keyword>
<protein>
    <recommendedName>
        <fullName evidence="6">U-box domain-containing protein</fullName>
    </recommendedName>
</protein>
<evidence type="ECO:0000259" key="3">
    <source>
        <dbReference type="PROSITE" id="PS51698"/>
    </source>
</evidence>
<dbReference type="Gene3D" id="3.30.160.20">
    <property type="match status" value="1"/>
</dbReference>
<dbReference type="SUPFAM" id="SSF57850">
    <property type="entry name" value="RING/U-box"/>
    <property type="match status" value="1"/>
</dbReference>
<reference evidence="5" key="1">
    <citation type="journal article" date="2013" name="Nature">
        <title>Pan genome of the phytoplankton Emiliania underpins its global distribution.</title>
        <authorList>
            <person name="Read B.A."/>
            <person name="Kegel J."/>
            <person name="Klute M.J."/>
            <person name="Kuo A."/>
            <person name="Lefebvre S.C."/>
            <person name="Maumus F."/>
            <person name="Mayer C."/>
            <person name="Miller J."/>
            <person name="Monier A."/>
            <person name="Salamov A."/>
            <person name="Young J."/>
            <person name="Aguilar M."/>
            <person name="Claverie J.M."/>
            <person name="Frickenhaus S."/>
            <person name="Gonzalez K."/>
            <person name="Herman E.K."/>
            <person name="Lin Y.C."/>
            <person name="Napier J."/>
            <person name="Ogata H."/>
            <person name="Sarno A.F."/>
            <person name="Shmutz J."/>
            <person name="Schroeder D."/>
            <person name="de Vargas C."/>
            <person name="Verret F."/>
            <person name="von Dassow P."/>
            <person name="Valentin K."/>
            <person name="Van de Peer Y."/>
            <person name="Wheeler G."/>
            <person name="Dacks J.B."/>
            <person name="Delwiche C.F."/>
            <person name="Dyhrman S.T."/>
            <person name="Glockner G."/>
            <person name="John U."/>
            <person name="Richards T."/>
            <person name="Worden A.Z."/>
            <person name="Zhang X."/>
            <person name="Grigoriev I.V."/>
            <person name="Allen A.E."/>
            <person name="Bidle K."/>
            <person name="Borodovsky M."/>
            <person name="Bowler C."/>
            <person name="Brownlee C."/>
            <person name="Cock J.M."/>
            <person name="Elias M."/>
            <person name="Gladyshev V.N."/>
            <person name="Groth M."/>
            <person name="Guda C."/>
            <person name="Hadaegh A."/>
            <person name="Iglesias-Rodriguez M.D."/>
            <person name="Jenkins J."/>
            <person name="Jones B.M."/>
            <person name="Lawson T."/>
            <person name="Leese F."/>
            <person name="Lindquist E."/>
            <person name="Lobanov A."/>
            <person name="Lomsadze A."/>
            <person name="Malik S.B."/>
            <person name="Marsh M.E."/>
            <person name="Mackinder L."/>
            <person name="Mock T."/>
            <person name="Mueller-Roeber B."/>
            <person name="Pagarete A."/>
            <person name="Parker M."/>
            <person name="Probert I."/>
            <person name="Quesneville H."/>
            <person name="Raines C."/>
            <person name="Rensing S.A."/>
            <person name="Riano-Pachon D.M."/>
            <person name="Richier S."/>
            <person name="Rokitta S."/>
            <person name="Shiraiwa Y."/>
            <person name="Soanes D.M."/>
            <person name="van der Giezen M."/>
            <person name="Wahlund T.M."/>
            <person name="Williams B."/>
            <person name="Wilson W."/>
            <person name="Wolfe G."/>
            <person name="Wurch L.L."/>
        </authorList>
    </citation>
    <scope>NUCLEOTIDE SEQUENCE</scope>
</reference>
<name>A0A0D3J521_EMIH1</name>
<evidence type="ECO:0000313" key="5">
    <source>
        <dbReference type="Proteomes" id="UP000013827"/>
    </source>
</evidence>
<dbReference type="PROSITE" id="PS51698">
    <property type="entry name" value="U_BOX"/>
    <property type="match status" value="1"/>
</dbReference>
<evidence type="ECO:0000313" key="4">
    <source>
        <dbReference type="EnsemblProtists" id="EOD18606"/>
    </source>
</evidence>
<dbReference type="AlphaFoldDB" id="A0A0D3J521"/>
<dbReference type="PROSITE" id="PS50137">
    <property type="entry name" value="DS_RBD"/>
    <property type="match status" value="1"/>
</dbReference>
<feature type="domain" description="U-box" evidence="3">
    <location>
        <begin position="342"/>
        <end position="416"/>
    </location>
</feature>
<dbReference type="PANTHER" id="PTHR46573">
    <property type="entry name" value="WD REPEAT, SAM AND U-BOX DOMAIN-CONTAINING PROTEIN 1"/>
    <property type="match status" value="1"/>
</dbReference>
<dbReference type="GO" id="GO:0004842">
    <property type="term" value="F:ubiquitin-protein transferase activity"/>
    <property type="evidence" value="ECO:0007669"/>
    <property type="project" value="InterPro"/>
</dbReference>
<evidence type="ECO:0008006" key="6">
    <source>
        <dbReference type="Google" id="ProtNLM"/>
    </source>
</evidence>
<dbReference type="InterPro" id="IPR014720">
    <property type="entry name" value="dsRBD_dom"/>
</dbReference>
<dbReference type="Pfam" id="PF04564">
    <property type="entry name" value="U-box"/>
    <property type="match status" value="1"/>
</dbReference>
<dbReference type="GO" id="GO:0003723">
    <property type="term" value="F:RNA binding"/>
    <property type="evidence" value="ECO:0007669"/>
    <property type="project" value="UniProtKB-UniRule"/>
</dbReference>
<accession>A0A0D3J521</accession>
<reference evidence="4" key="2">
    <citation type="submission" date="2024-10" db="UniProtKB">
        <authorList>
            <consortium name="EnsemblProtists"/>
        </authorList>
    </citation>
    <scope>IDENTIFICATION</scope>
</reference>
<dbReference type="GO" id="GO:0016567">
    <property type="term" value="P:protein ubiquitination"/>
    <property type="evidence" value="ECO:0007669"/>
    <property type="project" value="InterPro"/>
</dbReference>
<proteinExistence type="predicted"/>
<dbReference type="GeneID" id="17264153"/>
<dbReference type="SUPFAM" id="SSF54768">
    <property type="entry name" value="dsRNA-binding domain-like"/>
    <property type="match status" value="1"/>
</dbReference>
<dbReference type="Proteomes" id="UP000013827">
    <property type="component" value="Unassembled WGS sequence"/>
</dbReference>